<dbReference type="Pfam" id="PF03180">
    <property type="entry name" value="Lipoprotein_9"/>
    <property type="match status" value="1"/>
</dbReference>
<keyword evidence="5" id="KW-0564">Palmitate</keyword>
<name>B2JUA7_PARP8</name>
<accession>B2JUA7</accession>
<evidence type="ECO:0000256" key="6">
    <source>
        <dbReference type="ARBA" id="ARBA00023288"/>
    </source>
</evidence>
<evidence type="ECO:0000256" key="1">
    <source>
        <dbReference type="ARBA" id="ARBA00004635"/>
    </source>
</evidence>
<dbReference type="SUPFAM" id="SSF53850">
    <property type="entry name" value="Periplasmic binding protein-like II"/>
    <property type="match status" value="1"/>
</dbReference>
<evidence type="ECO:0000256" key="3">
    <source>
        <dbReference type="ARBA" id="ARBA00022729"/>
    </source>
</evidence>
<evidence type="ECO:0000313" key="8">
    <source>
        <dbReference type="EMBL" id="ACC74629.1"/>
    </source>
</evidence>
<proteinExistence type="inferred from homology"/>
<gene>
    <name evidence="8" type="ordered locus">Bphy_5553</name>
</gene>
<geneLocation type="plasmid" evidence="8 9">
    <name>pBPHY01</name>
</geneLocation>
<comment type="similarity">
    <text evidence="2">Belongs to the NlpA lipoprotein family.</text>
</comment>
<keyword evidence="8" id="KW-0614">Plasmid</keyword>
<keyword evidence="6" id="KW-0449">Lipoprotein</keyword>
<sequence>MLRRPPFHAPLITSRPQLERGDDSSCNPPRQIDALKIAAQGAEQQRLDAKIIEFTDWNTPNPALANKDIDVNYFQPIPFLENAKKPFSHCCATSTGVSVSRSCSSRTKWK</sequence>
<dbReference type="HOGENOM" id="CLU_2166247_0_0_4"/>
<evidence type="ECO:0000313" key="9">
    <source>
        <dbReference type="Proteomes" id="UP000001192"/>
    </source>
</evidence>
<dbReference type="Gene3D" id="3.40.190.10">
    <property type="entry name" value="Periplasmic binding protein-like II"/>
    <property type="match status" value="1"/>
</dbReference>
<dbReference type="PANTHER" id="PTHR30429:SF1">
    <property type="entry name" value="D-METHIONINE-BINDING LIPOPROTEIN METQ-RELATED"/>
    <property type="match status" value="1"/>
</dbReference>
<comment type="subcellular location">
    <subcellularLocation>
        <location evidence="1">Membrane</location>
        <topology evidence="1">Lipid-anchor</topology>
    </subcellularLocation>
</comment>
<evidence type="ECO:0000256" key="5">
    <source>
        <dbReference type="ARBA" id="ARBA00023139"/>
    </source>
</evidence>
<keyword evidence="9" id="KW-1185">Reference proteome</keyword>
<dbReference type="GO" id="GO:0016020">
    <property type="term" value="C:membrane"/>
    <property type="evidence" value="ECO:0007669"/>
    <property type="project" value="UniProtKB-SubCell"/>
</dbReference>
<protein>
    <submittedName>
        <fullName evidence="8">ABC-type metal ion transport system periplasmic component/surface antigen-like protein</fullName>
    </submittedName>
</protein>
<dbReference type="Proteomes" id="UP000001192">
    <property type="component" value="Plasmid pBPHY01"/>
</dbReference>
<evidence type="ECO:0000256" key="4">
    <source>
        <dbReference type="ARBA" id="ARBA00023136"/>
    </source>
</evidence>
<dbReference type="InterPro" id="IPR004872">
    <property type="entry name" value="Lipoprotein_NlpA"/>
</dbReference>
<reference evidence="9" key="1">
    <citation type="journal article" date="2014" name="Stand. Genomic Sci.">
        <title>Complete genome sequence of Burkholderia phymatum STM815(T), a broad host range and efficient nitrogen-fixing symbiont of Mimosa species.</title>
        <authorList>
            <person name="Moulin L."/>
            <person name="Klonowska A."/>
            <person name="Caroline B."/>
            <person name="Booth K."/>
            <person name="Vriezen J.A."/>
            <person name="Melkonian R."/>
            <person name="James E.K."/>
            <person name="Young J.P."/>
            <person name="Bena G."/>
            <person name="Hauser L."/>
            <person name="Land M."/>
            <person name="Kyrpides N."/>
            <person name="Bruce D."/>
            <person name="Chain P."/>
            <person name="Copeland A."/>
            <person name="Pitluck S."/>
            <person name="Woyke T."/>
            <person name="Lizotte-Waniewski M."/>
            <person name="Bristow J."/>
            <person name="Riley M."/>
        </authorList>
    </citation>
    <scope>NUCLEOTIDE SEQUENCE [LARGE SCALE GENOMIC DNA]</scope>
    <source>
        <strain evidence="9">DSM 17167 / CIP 108236 / LMG 21445 / STM815</strain>
        <plasmid evidence="9">Plasmid pBPHY01</plasmid>
    </source>
</reference>
<feature type="region of interest" description="Disordered" evidence="7">
    <location>
        <begin position="1"/>
        <end position="29"/>
    </location>
</feature>
<dbReference type="AlphaFoldDB" id="B2JUA7"/>
<organism evidence="8 9">
    <name type="scientific">Paraburkholderia phymatum (strain DSM 17167 / CIP 108236 / LMG 21445 / STM815)</name>
    <name type="common">Burkholderia phymatum</name>
    <dbReference type="NCBI Taxonomy" id="391038"/>
    <lineage>
        <taxon>Bacteria</taxon>
        <taxon>Pseudomonadati</taxon>
        <taxon>Pseudomonadota</taxon>
        <taxon>Betaproteobacteria</taxon>
        <taxon>Burkholderiales</taxon>
        <taxon>Burkholderiaceae</taxon>
        <taxon>Paraburkholderia</taxon>
    </lineage>
</organism>
<dbReference type="KEGG" id="bph:Bphy_5553"/>
<keyword evidence="3" id="KW-0732">Signal</keyword>
<dbReference type="EMBL" id="CP001045">
    <property type="protein sequence ID" value="ACC74629.1"/>
    <property type="molecule type" value="Genomic_DNA"/>
</dbReference>
<evidence type="ECO:0000256" key="7">
    <source>
        <dbReference type="SAM" id="MobiDB-lite"/>
    </source>
</evidence>
<dbReference type="PANTHER" id="PTHR30429">
    <property type="entry name" value="D-METHIONINE-BINDING LIPOPROTEIN METQ"/>
    <property type="match status" value="1"/>
</dbReference>
<keyword evidence="4" id="KW-0472">Membrane</keyword>
<evidence type="ECO:0000256" key="2">
    <source>
        <dbReference type="ARBA" id="ARBA00008973"/>
    </source>
</evidence>